<evidence type="ECO:0000256" key="7">
    <source>
        <dbReference type="SAM" id="Phobius"/>
    </source>
</evidence>
<dbReference type="AlphaFoldDB" id="A0A940PEQ5"/>
<evidence type="ECO:0000256" key="5">
    <source>
        <dbReference type="ARBA" id="ARBA00022989"/>
    </source>
</evidence>
<feature type="domain" description="Type II secretion system protein GspF" evidence="8">
    <location>
        <begin position="192"/>
        <end position="314"/>
    </location>
</feature>
<evidence type="ECO:0000256" key="4">
    <source>
        <dbReference type="ARBA" id="ARBA00022692"/>
    </source>
</evidence>
<dbReference type="InterPro" id="IPR042094">
    <property type="entry name" value="T2SS_GspF_sf"/>
</dbReference>
<dbReference type="Pfam" id="PF00482">
    <property type="entry name" value="T2SSF"/>
    <property type="match status" value="2"/>
</dbReference>
<accession>A0A940PEQ5</accession>
<dbReference type="Gene3D" id="1.20.81.30">
    <property type="entry name" value="Type II secretion system (T2SS), domain F"/>
    <property type="match status" value="2"/>
</dbReference>
<comment type="caution">
    <text evidence="9">The sequence shown here is derived from an EMBL/GenBank/DDBJ whole genome shotgun (WGS) entry which is preliminary data.</text>
</comment>
<keyword evidence="4 7" id="KW-0812">Transmembrane</keyword>
<dbReference type="EMBL" id="JAEEGA010000017">
    <property type="protein sequence ID" value="MBP1043524.1"/>
    <property type="molecule type" value="Genomic_DNA"/>
</dbReference>
<evidence type="ECO:0000256" key="1">
    <source>
        <dbReference type="ARBA" id="ARBA00004651"/>
    </source>
</evidence>
<evidence type="ECO:0000256" key="2">
    <source>
        <dbReference type="ARBA" id="ARBA00005745"/>
    </source>
</evidence>
<gene>
    <name evidence="9" type="ORF">I6N95_21085</name>
</gene>
<evidence type="ECO:0000256" key="6">
    <source>
        <dbReference type="ARBA" id="ARBA00023136"/>
    </source>
</evidence>
<comment type="subcellular location">
    <subcellularLocation>
        <location evidence="1">Cell membrane</location>
        <topology evidence="1">Multi-pass membrane protein</topology>
    </subcellularLocation>
</comment>
<dbReference type="Proteomes" id="UP000674938">
    <property type="component" value="Unassembled WGS sequence"/>
</dbReference>
<keyword evidence="10" id="KW-1185">Reference proteome</keyword>
<evidence type="ECO:0000256" key="3">
    <source>
        <dbReference type="ARBA" id="ARBA00022475"/>
    </source>
</evidence>
<evidence type="ECO:0000313" key="9">
    <source>
        <dbReference type="EMBL" id="MBP1043524.1"/>
    </source>
</evidence>
<evidence type="ECO:0000259" key="8">
    <source>
        <dbReference type="Pfam" id="PF00482"/>
    </source>
</evidence>
<name>A0A940PEQ5_9ENTE</name>
<proteinExistence type="inferred from homology"/>
<feature type="transmembrane region" description="Helical" evidence="7">
    <location>
        <begin position="291"/>
        <end position="316"/>
    </location>
</feature>
<feature type="domain" description="Type II secretion system protein GspF" evidence="8">
    <location>
        <begin position="3"/>
        <end position="118"/>
    </location>
</feature>
<comment type="similarity">
    <text evidence="2">Belongs to the GSP F family.</text>
</comment>
<dbReference type="InterPro" id="IPR018076">
    <property type="entry name" value="T2SS_GspF_dom"/>
</dbReference>
<feature type="transmembrane region" description="Helical" evidence="7">
    <location>
        <begin position="136"/>
        <end position="161"/>
    </location>
</feature>
<feature type="transmembrane region" description="Helical" evidence="7">
    <location>
        <begin position="94"/>
        <end position="116"/>
    </location>
</feature>
<protein>
    <submittedName>
        <fullName evidence="9">Type II secretion system F family protein</fullName>
    </submittedName>
</protein>
<keyword evidence="3" id="KW-1003">Cell membrane</keyword>
<dbReference type="PANTHER" id="PTHR30012:SF0">
    <property type="entry name" value="TYPE II SECRETION SYSTEM PROTEIN F-RELATED"/>
    <property type="match status" value="1"/>
</dbReference>
<dbReference type="InterPro" id="IPR047692">
    <property type="entry name" value="T4P_ComGB"/>
</dbReference>
<dbReference type="NCBIfam" id="NF041012">
    <property type="entry name" value="T4P_ComGB"/>
    <property type="match status" value="1"/>
</dbReference>
<evidence type="ECO:0000313" key="10">
    <source>
        <dbReference type="Proteomes" id="UP000674938"/>
    </source>
</evidence>
<reference evidence="9" key="1">
    <citation type="submission" date="2020-12" db="EMBL/GenBank/DDBJ databases">
        <title>Vagococcus allomyrinae sp. nov. and Enterococcus lavae sp. nov., isolated from the larvae of Allomyrina dichotoma.</title>
        <authorList>
            <person name="Lee S.D."/>
        </authorList>
    </citation>
    <scope>NUCLEOTIDE SEQUENCE</scope>
    <source>
        <strain evidence="9">BWB3-3</strain>
    </source>
</reference>
<dbReference type="GO" id="GO:0005886">
    <property type="term" value="C:plasma membrane"/>
    <property type="evidence" value="ECO:0007669"/>
    <property type="project" value="UniProtKB-SubCell"/>
</dbReference>
<organism evidence="9 10">
    <name type="scientific">Vagococcus allomyrinae</name>
    <dbReference type="NCBI Taxonomy" id="2794353"/>
    <lineage>
        <taxon>Bacteria</taxon>
        <taxon>Bacillati</taxon>
        <taxon>Bacillota</taxon>
        <taxon>Bacilli</taxon>
        <taxon>Lactobacillales</taxon>
        <taxon>Enterococcaceae</taxon>
        <taxon>Vagococcus</taxon>
    </lineage>
</organism>
<dbReference type="InterPro" id="IPR003004">
    <property type="entry name" value="GspF/PilC"/>
</dbReference>
<dbReference type="PANTHER" id="PTHR30012">
    <property type="entry name" value="GENERAL SECRETION PATHWAY PROTEIN"/>
    <property type="match status" value="1"/>
</dbReference>
<sequence>MLLGDLLVNGFTLQESLRFMKQLIPREQPAIELIEQHLAQGNLFYQCFQDLNFASTYVTQLRLSEVHGDLSGTLIQIGRQLSDRDQQRKQASKVLAYPLMLLVFLAAVMLLMKWLLLPQLGTYSDQEATTNVGFLVIEYGPMSLLGVLVIGGLLCVLTRGYFKGKPAIRQSRFLMKIPLVGVFLRYYYTSFFAGELGKLLNLGLEMKQILTIMKGEDSTKLMGEVAEYLSLELEQGNGIHVQIGKWSFFQKELSGIIQQGEAKGKLGDELIIYSNRLWRQLSQKVERLLTWLQPLIFVFVAVLIVAVYGALLLPIYQEMGEIL</sequence>
<keyword evidence="5 7" id="KW-1133">Transmembrane helix</keyword>
<keyword evidence="6 7" id="KW-0472">Membrane</keyword>